<dbReference type="SMART" id="SM00481">
    <property type="entry name" value="POLIIIAc"/>
    <property type="match status" value="1"/>
</dbReference>
<evidence type="ECO:0000313" key="2">
    <source>
        <dbReference type="EMBL" id="HIU92165.1"/>
    </source>
</evidence>
<proteinExistence type="predicted"/>
<evidence type="ECO:0000313" key="3">
    <source>
        <dbReference type="Proteomes" id="UP000886748"/>
    </source>
</evidence>
<dbReference type="GO" id="GO:0004534">
    <property type="term" value="F:5'-3' RNA exonuclease activity"/>
    <property type="evidence" value="ECO:0007669"/>
    <property type="project" value="TreeGrafter"/>
</dbReference>
<evidence type="ECO:0000259" key="1">
    <source>
        <dbReference type="SMART" id="SM00481"/>
    </source>
</evidence>
<dbReference type="AlphaFoldDB" id="A0A9D1MZR8"/>
<reference evidence="2" key="1">
    <citation type="submission" date="2020-10" db="EMBL/GenBank/DDBJ databases">
        <authorList>
            <person name="Gilroy R."/>
        </authorList>
    </citation>
    <scope>NUCLEOTIDE SEQUENCE</scope>
    <source>
        <strain evidence="2">CHK154-7741</strain>
    </source>
</reference>
<dbReference type="InterPro" id="IPR003141">
    <property type="entry name" value="Pol/His_phosphatase_N"/>
</dbReference>
<dbReference type="Gene3D" id="1.10.150.650">
    <property type="match status" value="1"/>
</dbReference>
<reference evidence="2" key="2">
    <citation type="journal article" date="2021" name="PeerJ">
        <title>Extensive microbial diversity within the chicken gut microbiome revealed by metagenomics and culture.</title>
        <authorList>
            <person name="Gilroy R."/>
            <person name="Ravi A."/>
            <person name="Getino M."/>
            <person name="Pursley I."/>
            <person name="Horton D.L."/>
            <person name="Alikhan N.F."/>
            <person name="Baker D."/>
            <person name="Gharbi K."/>
            <person name="Hall N."/>
            <person name="Watson M."/>
            <person name="Adriaenssens E.M."/>
            <person name="Foster-Nyarko E."/>
            <person name="Jarju S."/>
            <person name="Secka A."/>
            <person name="Antonio M."/>
            <person name="Oren A."/>
            <person name="Chaudhuri R.R."/>
            <person name="La Ragione R."/>
            <person name="Hildebrand F."/>
            <person name="Pallen M.J."/>
        </authorList>
    </citation>
    <scope>NUCLEOTIDE SEQUENCE</scope>
    <source>
        <strain evidence="2">CHK154-7741</strain>
    </source>
</reference>
<dbReference type="CDD" id="cd07438">
    <property type="entry name" value="PHP_HisPPase_AMP"/>
    <property type="match status" value="1"/>
</dbReference>
<dbReference type="InterPro" id="IPR004013">
    <property type="entry name" value="PHP_dom"/>
</dbReference>
<sequence length="287" mass="32041">MKVDLHIHTTYSDGVFSPEKIVDTAIDAGLDAIAITDHDNVLAYPIALNYAKKIADSGGKALEILPGVEINTIYKDIEIHILGYFMNRDDSDFQAMLKSQQKARIEQTEQILHLLNKKEGIHVTFDKLKSLVADGGSIGRPHIAKAITLAGGTTSVMEAYNKYINNDSEVYVQRKTISPHEAIEIIYDAGGIPVFAHPFDVEDAENLIKEFMHYGLRGVEAYHRKHSPAMVEYYSSIAEKNGLIITGGSDFHAPNPNNGQIIMGKNFIPEWIYDKLMKEKKQLDLAR</sequence>
<protein>
    <submittedName>
        <fullName evidence="2">PHP domain-containing protein</fullName>
    </submittedName>
</protein>
<name>A0A9D1MZR8_9CLOT</name>
<dbReference type="GO" id="GO:0035312">
    <property type="term" value="F:5'-3' DNA exonuclease activity"/>
    <property type="evidence" value="ECO:0007669"/>
    <property type="project" value="TreeGrafter"/>
</dbReference>
<organism evidence="2 3">
    <name type="scientific">Candidatus Limenecus avicola</name>
    <dbReference type="NCBI Taxonomy" id="2840847"/>
    <lineage>
        <taxon>Bacteria</taxon>
        <taxon>Bacillati</taxon>
        <taxon>Bacillota</taxon>
        <taxon>Clostridia</taxon>
        <taxon>Eubacteriales</taxon>
        <taxon>Clostridiaceae</taxon>
        <taxon>Clostridiaceae incertae sedis</taxon>
        <taxon>Candidatus Limenecus</taxon>
    </lineage>
</organism>
<dbReference type="InterPro" id="IPR052018">
    <property type="entry name" value="PHP_domain"/>
</dbReference>
<dbReference type="SUPFAM" id="SSF89550">
    <property type="entry name" value="PHP domain-like"/>
    <property type="match status" value="1"/>
</dbReference>
<comment type="caution">
    <text evidence="2">The sequence shown here is derived from an EMBL/GenBank/DDBJ whole genome shotgun (WGS) entry which is preliminary data.</text>
</comment>
<dbReference type="PANTHER" id="PTHR42924">
    <property type="entry name" value="EXONUCLEASE"/>
    <property type="match status" value="1"/>
</dbReference>
<dbReference type="Pfam" id="PF02811">
    <property type="entry name" value="PHP"/>
    <property type="match status" value="1"/>
</dbReference>
<accession>A0A9D1MZR8</accession>
<dbReference type="EMBL" id="DVOD01000024">
    <property type="protein sequence ID" value="HIU92165.1"/>
    <property type="molecule type" value="Genomic_DNA"/>
</dbReference>
<dbReference type="PANTHER" id="PTHR42924:SF3">
    <property type="entry name" value="POLYMERASE_HISTIDINOL PHOSPHATASE N-TERMINAL DOMAIN-CONTAINING PROTEIN"/>
    <property type="match status" value="1"/>
</dbReference>
<gene>
    <name evidence="2" type="ORF">IAD26_03405</name>
</gene>
<dbReference type="InterPro" id="IPR016195">
    <property type="entry name" value="Pol/histidinol_Pase-like"/>
</dbReference>
<dbReference type="Gene3D" id="3.20.20.140">
    <property type="entry name" value="Metal-dependent hydrolases"/>
    <property type="match status" value="1"/>
</dbReference>
<dbReference type="Proteomes" id="UP000886748">
    <property type="component" value="Unassembled WGS sequence"/>
</dbReference>
<feature type="domain" description="Polymerase/histidinol phosphatase N-terminal" evidence="1">
    <location>
        <begin position="3"/>
        <end position="74"/>
    </location>
</feature>